<dbReference type="OrthoDB" id="4953021at2759"/>
<proteinExistence type="predicted"/>
<dbReference type="AlphaFoldDB" id="A0A8H4PDK2"/>
<dbReference type="Proteomes" id="UP000554235">
    <property type="component" value="Unassembled WGS sequence"/>
</dbReference>
<evidence type="ECO:0000313" key="3">
    <source>
        <dbReference type="EMBL" id="KAF4466923.1"/>
    </source>
</evidence>
<feature type="coiled-coil region" evidence="1">
    <location>
        <begin position="150"/>
        <end position="184"/>
    </location>
</feature>
<feature type="region of interest" description="Disordered" evidence="2">
    <location>
        <begin position="1"/>
        <end position="29"/>
    </location>
</feature>
<feature type="region of interest" description="Disordered" evidence="2">
    <location>
        <begin position="46"/>
        <end position="82"/>
    </location>
</feature>
<protein>
    <submittedName>
        <fullName evidence="3">Uncharacterized protein</fullName>
    </submittedName>
</protein>
<evidence type="ECO:0000256" key="1">
    <source>
        <dbReference type="SAM" id="Coils"/>
    </source>
</evidence>
<name>A0A8H4PDK2_9HYPO</name>
<reference evidence="3 4" key="1">
    <citation type="submission" date="2020-01" db="EMBL/GenBank/DDBJ databases">
        <title>Identification and distribution of gene clusters putatively required for synthesis of sphingolipid metabolism inhibitors in phylogenetically diverse species of the filamentous fungus Fusarium.</title>
        <authorList>
            <person name="Kim H.-S."/>
            <person name="Busman M."/>
            <person name="Brown D.W."/>
            <person name="Divon H."/>
            <person name="Uhlig S."/>
            <person name="Proctor R.H."/>
        </authorList>
    </citation>
    <scope>NUCLEOTIDE SEQUENCE [LARGE SCALE GENOMIC DNA]</scope>
    <source>
        <strain evidence="3 4">NRRL 20459</strain>
    </source>
</reference>
<comment type="caution">
    <text evidence="3">The sequence shown here is derived from an EMBL/GenBank/DDBJ whole genome shotgun (WGS) entry which is preliminary data.</text>
</comment>
<feature type="compositionally biased region" description="Basic and acidic residues" evidence="2">
    <location>
        <begin position="51"/>
        <end position="76"/>
    </location>
</feature>
<keyword evidence="4" id="KW-1185">Reference proteome</keyword>
<gene>
    <name evidence="3" type="ORF">FALBO_6223</name>
</gene>
<accession>A0A8H4PDK2</accession>
<organism evidence="3 4">
    <name type="scientific">Fusarium albosuccineum</name>
    <dbReference type="NCBI Taxonomy" id="1237068"/>
    <lineage>
        <taxon>Eukaryota</taxon>
        <taxon>Fungi</taxon>
        <taxon>Dikarya</taxon>
        <taxon>Ascomycota</taxon>
        <taxon>Pezizomycotina</taxon>
        <taxon>Sordariomycetes</taxon>
        <taxon>Hypocreomycetidae</taxon>
        <taxon>Hypocreales</taxon>
        <taxon>Nectriaceae</taxon>
        <taxon>Fusarium</taxon>
        <taxon>Fusarium decemcellulare species complex</taxon>
    </lineage>
</organism>
<sequence length="206" mass="23508">MDTNNDKTRFTLKTAPRKQKERETDLPPELKAINRNLHDQILASLWGQDEASLRTEDGEKGDKATPKGKEILEQTRSDGPSEEVAEKLHGLVETMLSHLHTKEATVSRGADAYRNNGIDCVDKIERNYGKERRTLADACKKDGDRFARRVREARGALEDQAKAREEAMQRLEETAAKRRQLYQQTTTSLRALHGRLLKNKLVEDQM</sequence>
<keyword evidence="1" id="KW-0175">Coiled coil</keyword>
<dbReference type="EMBL" id="JAADYS010000808">
    <property type="protein sequence ID" value="KAF4466923.1"/>
    <property type="molecule type" value="Genomic_DNA"/>
</dbReference>
<evidence type="ECO:0000313" key="4">
    <source>
        <dbReference type="Proteomes" id="UP000554235"/>
    </source>
</evidence>
<evidence type="ECO:0000256" key="2">
    <source>
        <dbReference type="SAM" id="MobiDB-lite"/>
    </source>
</evidence>